<dbReference type="Gene3D" id="3.40.50.1000">
    <property type="entry name" value="HAD superfamily/HAD-like"/>
    <property type="match status" value="1"/>
</dbReference>
<dbReference type="PANTHER" id="PTHR43434">
    <property type="entry name" value="PHOSPHOGLYCOLATE PHOSPHATASE"/>
    <property type="match status" value="1"/>
</dbReference>
<gene>
    <name evidence="1" type="ORF">H6A19_12745</name>
</gene>
<reference evidence="1 2" key="1">
    <citation type="journal article" date="2021" name="Sci. Rep.">
        <title>The distribution of antibiotic resistance genes in chicken gut microbiota commensals.</title>
        <authorList>
            <person name="Juricova H."/>
            <person name="Matiasovicova J."/>
            <person name="Kubasova T."/>
            <person name="Cejkova D."/>
            <person name="Rychlik I."/>
        </authorList>
    </citation>
    <scope>NUCLEOTIDE SEQUENCE [LARGE SCALE GENOMIC DNA]</scope>
    <source>
        <strain evidence="1 2">An435</strain>
    </source>
</reference>
<dbReference type="EMBL" id="JACJLL010000092">
    <property type="protein sequence ID" value="MBM6820192.1"/>
    <property type="molecule type" value="Genomic_DNA"/>
</dbReference>
<dbReference type="InterPro" id="IPR041492">
    <property type="entry name" value="HAD_2"/>
</dbReference>
<dbReference type="InterPro" id="IPR006439">
    <property type="entry name" value="HAD-SF_hydro_IA"/>
</dbReference>
<organism evidence="1 2">
    <name type="scientific">Clostridium saudiense</name>
    <dbReference type="NCBI Taxonomy" id="1414720"/>
    <lineage>
        <taxon>Bacteria</taxon>
        <taxon>Bacillati</taxon>
        <taxon>Bacillota</taxon>
        <taxon>Clostridia</taxon>
        <taxon>Eubacteriales</taxon>
        <taxon>Clostridiaceae</taxon>
        <taxon>Clostridium</taxon>
    </lineage>
</organism>
<dbReference type="PANTHER" id="PTHR43434:SF1">
    <property type="entry name" value="PHOSPHOGLYCOLATE PHOSPHATASE"/>
    <property type="match status" value="1"/>
</dbReference>
<dbReference type="InterPro" id="IPR023214">
    <property type="entry name" value="HAD_sf"/>
</dbReference>
<dbReference type="InterPro" id="IPR023198">
    <property type="entry name" value="PGP-like_dom2"/>
</dbReference>
<comment type="caution">
    <text evidence="1">The sequence shown here is derived from an EMBL/GenBank/DDBJ whole genome shotgun (WGS) entry which is preliminary data.</text>
</comment>
<dbReference type="Proteomes" id="UP000767334">
    <property type="component" value="Unassembled WGS sequence"/>
</dbReference>
<protein>
    <submittedName>
        <fullName evidence="1">HAD family hydrolase</fullName>
    </submittedName>
</protein>
<dbReference type="GO" id="GO:0016787">
    <property type="term" value="F:hydrolase activity"/>
    <property type="evidence" value="ECO:0007669"/>
    <property type="project" value="UniProtKB-KW"/>
</dbReference>
<evidence type="ECO:0000313" key="1">
    <source>
        <dbReference type="EMBL" id="MBM6820192.1"/>
    </source>
</evidence>
<dbReference type="InterPro" id="IPR050155">
    <property type="entry name" value="HAD-like_hydrolase_sf"/>
</dbReference>
<dbReference type="Gene3D" id="1.10.150.240">
    <property type="entry name" value="Putative phosphatase, domain 2"/>
    <property type="match status" value="1"/>
</dbReference>
<accession>A0ABS2FJL9</accession>
<dbReference type="RefSeq" id="WP_204572500.1">
    <property type="nucleotide sequence ID" value="NZ_JACJLL010000092.1"/>
</dbReference>
<keyword evidence="2" id="KW-1185">Reference proteome</keyword>
<evidence type="ECO:0000313" key="2">
    <source>
        <dbReference type="Proteomes" id="UP000767334"/>
    </source>
</evidence>
<dbReference type="SFLD" id="SFLDS00003">
    <property type="entry name" value="Haloacid_Dehalogenase"/>
    <property type="match status" value="1"/>
</dbReference>
<dbReference type="SFLD" id="SFLDG01129">
    <property type="entry name" value="C1.5:_HAD__Beta-PGM__Phosphata"/>
    <property type="match status" value="1"/>
</dbReference>
<dbReference type="InterPro" id="IPR036412">
    <property type="entry name" value="HAD-like_sf"/>
</dbReference>
<dbReference type="Pfam" id="PF13419">
    <property type="entry name" value="HAD_2"/>
    <property type="match status" value="1"/>
</dbReference>
<sequence length="215" mass="25345">MKYIIFDYDGTLHNSIKIYKPSFMKAYDYLVVNGYAKKREFEEEEISKFLGLSAKDMWNTFMPNLPKCEKEKCSSIIGQAMIEYIDKGEAQLYDGAIETLNKLNEYGYKLIFLSNCKSSYMNKHIEKFNLNKYFIDFYCSEDFHFIPKYEIFKFIKEKYQGDFIVVGDRFVDIELAKKHNLFSIGCSYGYGNDDELKDADYIIENIKDIIHILGI</sequence>
<name>A0ABS2FJL9_9CLOT</name>
<keyword evidence="1" id="KW-0378">Hydrolase</keyword>
<dbReference type="SUPFAM" id="SSF56784">
    <property type="entry name" value="HAD-like"/>
    <property type="match status" value="1"/>
</dbReference>
<dbReference type="NCBIfam" id="TIGR01549">
    <property type="entry name" value="HAD-SF-IA-v1"/>
    <property type="match status" value="1"/>
</dbReference>
<proteinExistence type="predicted"/>